<accession>A0AA40SD77</accession>
<dbReference type="AlphaFoldDB" id="A0AA40SD77"/>
<comment type="caution">
    <text evidence="2">The sequence shown here is derived from an EMBL/GenBank/DDBJ whole genome shotgun (WGS) entry which is preliminary data.</text>
</comment>
<feature type="region of interest" description="Disordered" evidence="1">
    <location>
        <begin position="35"/>
        <end position="58"/>
    </location>
</feature>
<gene>
    <name evidence="2" type="ORF">FHS33_002697</name>
</gene>
<evidence type="ECO:0000313" key="3">
    <source>
        <dbReference type="Proteomes" id="UP000530412"/>
    </source>
</evidence>
<proteinExistence type="predicted"/>
<evidence type="ECO:0000256" key="1">
    <source>
        <dbReference type="SAM" id="MobiDB-lite"/>
    </source>
</evidence>
<name>A0AA40SD77_9ACTN</name>
<sequence length="101" mass="10771">MTAVLVPALLFPHGSVDLPVRPLPDAGDTAAVLAERPPSPCRTAPRIRSGGRPGRTRDRQAIAVVTDAPARESTWFRPRMSTPVTTSATGRAERTVDEVTS</sequence>
<reference evidence="2 3" key="1">
    <citation type="submission" date="2020-08" db="EMBL/GenBank/DDBJ databases">
        <title>Genomic Encyclopedia of Type Strains, Phase III (KMG-III): the genomes of soil and plant-associated and newly described type strains.</title>
        <authorList>
            <person name="Whitman W."/>
        </authorList>
    </citation>
    <scope>NUCLEOTIDE SEQUENCE [LARGE SCALE GENOMIC DNA]</scope>
    <source>
        <strain evidence="2 3">CECT 3271</strain>
    </source>
</reference>
<evidence type="ECO:0000313" key="2">
    <source>
        <dbReference type="EMBL" id="MBA8944259.1"/>
    </source>
</evidence>
<feature type="compositionally biased region" description="Basic and acidic residues" evidence="1">
    <location>
        <begin position="91"/>
        <end position="101"/>
    </location>
</feature>
<protein>
    <submittedName>
        <fullName evidence="2">Uncharacterized protein</fullName>
    </submittedName>
</protein>
<dbReference type="EMBL" id="JACJIE010000005">
    <property type="protein sequence ID" value="MBA8944259.1"/>
    <property type="molecule type" value="Genomic_DNA"/>
</dbReference>
<feature type="region of interest" description="Disordered" evidence="1">
    <location>
        <begin position="79"/>
        <end position="101"/>
    </location>
</feature>
<organism evidence="2 3">
    <name type="scientific">Streptomyces calvus</name>
    <dbReference type="NCBI Taxonomy" id="67282"/>
    <lineage>
        <taxon>Bacteria</taxon>
        <taxon>Bacillati</taxon>
        <taxon>Actinomycetota</taxon>
        <taxon>Actinomycetes</taxon>
        <taxon>Kitasatosporales</taxon>
        <taxon>Streptomycetaceae</taxon>
        <taxon>Streptomyces</taxon>
    </lineage>
</organism>
<dbReference type="Proteomes" id="UP000530412">
    <property type="component" value="Unassembled WGS sequence"/>
</dbReference>